<dbReference type="AlphaFoldDB" id="A0AAW0FV11"/>
<comment type="caution">
    <text evidence="2">The sequence shown here is derived from an EMBL/GenBank/DDBJ whole genome shotgun (WGS) entry which is preliminary data.</text>
</comment>
<name>A0AAW0FV11_9APHY</name>
<evidence type="ECO:0000313" key="2">
    <source>
        <dbReference type="EMBL" id="KAK7682104.1"/>
    </source>
</evidence>
<gene>
    <name evidence="2" type="ORF">QCA50_014690</name>
</gene>
<evidence type="ECO:0000256" key="1">
    <source>
        <dbReference type="SAM" id="MobiDB-lite"/>
    </source>
</evidence>
<protein>
    <submittedName>
        <fullName evidence="2">Uncharacterized protein</fullName>
    </submittedName>
</protein>
<evidence type="ECO:0000313" key="3">
    <source>
        <dbReference type="Proteomes" id="UP001385951"/>
    </source>
</evidence>
<proteinExistence type="predicted"/>
<keyword evidence="3" id="KW-1185">Reference proteome</keyword>
<organism evidence="2 3">
    <name type="scientific">Cerrena zonata</name>
    <dbReference type="NCBI Taxonomy" id="2478898"/>
    <lineage>
        <taxon>Eukaryota</taxon>
        <taxon>Fungi</taxon>
        <taxon>Dikarya</taxon>
        <taxon>Basidiomycota</taxon>
        <taxon>Agaricomycotina</taxon>
        <taxon>Agaricomycetes</taxon>
        <taxon>Polyporales</taxon>
        <taxon>Cerrenaceae</taxon>
        <taxon>Cerrena</taxon>
    </lineage>
</organism>
<reference evidence="2 3" key="1">
    <citation type="submission" date="2022-09" db="EMBL/GenBank/DDBJ databases">
        <authorList>
            <person name="Palmer J.M."/>
        </authorList>
    </citation>
    <scope>NUCLEOTIDE SEQUENCE [LARGE SCALE GENOMIC DNA]</scope>
    <source>
        <strain evidence="2 3">DSM 7382</strain>
    </source>
</reference>
<sequence length="81" mass="8737">MISVAPLVFGAPIIPVKKDRKAIERDQKGIKGLARSKMPVCTNADASRTKRETRPKRTFSEPPVAYTIGVDIDAKSLADGG</sequence>
<dbReference type="EMBL" id="JASBNA010000037">
    <property type="protein sequence ID" value="KAK7682104.1"/>
    <property type="molecule type" value="Genomic_DNA"/>
</dbReference>
<dbReference type="Proteomes" id="UP001385951">
    <property type="component" value="Unassembled WGS sequence"/>
</dbReference>
<feature type="region of interest" description="Disordered" evidence="1">
    <location>
        <begin position="41"/>
        <end position="60"/>
    </location>
</feature>
<accession>A0AAW0FV11</accession>